<reference evidence="22 23" key="1">
    <citation type="submission" date="2015-12" db="EMBL/GenBank/DDBJ databases">
        <title>Dictyostelia acquired genes for synthesis and detection of signals that induce cell-type specialization by lateral gene transfer from prokaryotes.</title>
        <authorList>
            <person name="Gloeckner G."/>
            <person name="Schaap P."/>
        </authorList>
    </citation>
    <scope>NUCLEOTIDE SEQUENCE [LARGE SCALE GENOMIC DNA]</scope>
    <source>
        <strain evidence="22 23">TK</strain>
    </source>
</reference>
<dbReference type="GO" id="GO:0006696">
    <property type="term" value="P:ergosterol biosynthetic process"/>
    <property type="evidence" value="ECO:0007669"/>
    <property type="project" value="TreeGrafter"/>
</dbReference>
<keyword evidence="7" id="KW-0752">Steroid biosynthesis</keyword>
<feature type="transmembrane region" description="Helical" evidence="20">
    <location>
        <begin position="41"/>
        <end position="62"/>
    </location>
</feature>
<proteinExistence type="inferred from homology"/>
<feature type="transmembrane region" description="Helical" evidence="20">
    <location>
        <begin position="105"/>
        <end position="122"/>
    </location>
</feature>
<evidence type="ECO:0000256" key="14">
    <source>
        <dbReference type="ARBA" id="ARBA00023221"/>
    </source>
</evidence>
<dbReference type="Gene3D" id="3.40.630.30">
    <property type="match status" value="1"/>
</dbReference>
<protein>
    <recommendedName>
        <fullName evidence="18">Delta(14)-sterol reductase</fullName>
        <ecNumber evidence="3">1.3.1.70</ecNumber>
    </recommendedName>
    <alternativeName>
        <fullName evidence="15">C-14 sterol reductase</fullName>
    </alternativeName>
    <alternativeName>
        <fullName evidence="16">Sterol C14-reductase</fullName>
    </alternativeName>
</protein>
<evidence type="ECO:0000256" key="4">
    <source>
        <dbReference type="ARBA" id="ARBA00022516"/>
    </source>
</evidence>
<evidence type="ECO:0000256" key="10">
    <source>
        <dbReference type="ARBA" id="ARBA00023011"/>
    </source>
</evidence>
<evidence type="ECO:0000256" key="9">
    <source>
        <dbReference type="ARBA" id="ARBA00023002"/>
    </source>
</evidence>
<comment type="caution">
    <text evidence="22">The sequence shown here is derived from an EMBL/GenBank/DDBJ whole genome shotgun (WGS) entry which is preliminary data.</text>
</comment>
<dbReference type="InterPro" id="IPR001171">
    <property type="entry name" value="ERG24_DHCR-like"/>
</dbReference>
<dbReference type="AlphaFoldDB" id="A0A151Z5V2"/>
<evidence type="ECO:0000256" key="15">
    <source>
        <dbReference type="ARBA" id="ARBA00030165"/>
    </source>
</evidence>
<dbReference type="EC" id="1.3.1.70" evidence="3"/>
<evidence type="ECO:0000313" key="23">
    <source>
        <dbReference type="Proteomes" id="UP000076078"/>
    </source>
</evidence>
<dbReference type="Pfam" id="PF01222">
    <property type="entry name" value="ERG4_ERG24"/>
    <property type="match status" value="1"/>
</dbReference>
<feature type="domain" description="N-acetyltransferase" evidence="21">
    <location>
        <begin position="1062"/>
        <end position="1201"/>
    </location>
</feature>
<dbReference type="Gene3D" id="1.20.120.1630">
    <property type="match status" value="1"/>
</dbReference>
<sequence length="1201" mass="136621">MSQVRNRNNAEKSVSEQKPVLTEQQKKELADLKKIHPANEFGGIVGTFLLIFVLPVVIYWIWASIEFNEGYLLRPQELSVNGVVAFFQNLFNTCYKYAYPTKEAAIIYFAWFFFQALLQQVVPGRKVLGSPLPGGARLEYTLNGWASWWITIAAVPVCLYFGLFKATILYDNYGPLLTVVNIWSFVFTLLLKFHAMIKDEQERMSGHFFYDYWMGFARNPRIGSFDLKLFCEARPGLILWVLMNFSIAAKQLELYGFISISTLMVCAFHFWYIMDYYYHEEAILTTMDIITEKFGYMLVFGDLSWVPFTYCFQCMYLLKHLQNGAPIQISLAYAGFVMALKCFGFYLFRWVNSQKHAFRRNPENLIWGKKPDYILTKRGTKLLCSGFWGVARHLNYTGDIILSWTWCLPCLFDSPAPYFYGIYFTTLDLHRCWRDHNACLEKYGDDWRNYCKRVPYIGLENEIMSNNNQNVLNTTTTTTTATPTSSQTAKNPASKRALENPTDEQIKKKTKKKRPGPLTIAEESFISNAFKGVKVDLPNLSSDLKRMRRKFILREQQRNCNLLNFNIDDKVHNYHVQTKKKDQKLSTYYTREEIPSFQANHLLNIQQIFQQAPVMQHQPQQLKPAHSYPPLVKPPQIGQSYTTQLPTSSYRPGTGISMLSSPMSPSLYPITSPIIPTNIPKNSPISPSIRPSTIPTNSPISHQIPSNLQATINTPNATPTLTTAITPTTAIPTALPTTTKIPTAAIPPTATLVPTATIPTATLVPTATIPTSAIPPTATLVPTTTIPTATLSPPPKTEVTIPEIPILKEIPKASAKIKPLSPRKSKTTAKTSATTSPPDSKTTSTTNVNNVNNSSPPTSLETGFSQPPPPPSTTSKIEISNIAIDKAKENIESNDKINITITHLESNISTSTVDISLQKPINTFQNNNRKLNSQNEKSSSSLFKYYHWKSNNNSKSTNNNEQQQTPINTYQKPFEPLSNKIIGRNQSVEPYISPYTTRELKPYIRRDFQSQPLRLQLLKELYQFFVINDIGINEKAYSKTNYITDDEPLDNIKLSLKLKTSIDYRYLTPDLADRARIFLCENFWSGIQIDDIMGYPDFTVCAMYRSMIIGCGIMSPDGYIMFITVHPEWQGCGIASFMLYHLSQTLIGKDITLHVSINNPALILYQKFSFKPEEYIQNFYEHYYEDDGEKSKDAFLLRLRR</sequence>
<evidence type="ECO:0000256" key="11">
    <source>
        <dbReference type="ARBA" id="ARBA00023098"/>
    </source>
</evidence>
<evidence type="ECO:0000313" key="22">
    <source>
        <dbReference type="EMBL" id="KYQ89336.1"/>
    </source>
</evidence>
<evidence type="ECO:0000256" key="13">
    <source>
        <dbReference type="ARBA" id="ARBA00023166"/>
    </source>
</evidence>
<evidence type="ECO:0000256" key="3">
    <source>
        <dbReference type="ARBA" id="ARBA00012413"/>
    </source>
</evidence>
<dbReference type="GO" id="GO:0005789">
    <property type="term" value="C:endoplasmic reticulum membrane"/>
    <property type="evidence" value="ECO:0007669"/>
    <property type="project" value="TreeGrafter"/>
</dbReference>
<dbReference type="CDD" id="cd04301">
    <property type="entry name" value="NAT_SF"/>
    <property type="match status" value="1"/>
</dbReference>
<evidence type="ECO:0000256" key="18">
    <source>
        <dbReference type="ARBA" id="ARBA00069705"/>
    </source>
</evidence>
<dbReference type="InterPro" id="IPR016181">
    <property type="entry name" value="Acyl_CoA_acyltransferase"/>
</dbReference>
<evidence type="ECO:0000256" key="2">
    <source>
        <dbReference type="ARBA" id="ARBA00005402"/>
    </source>
</evidence>
<dbReference type="OrthoDB" id="5326588at2759"/>
<dbReference type="GO" id="GO:0050613">
    <property type="term" value="F:Delta14-sterol reductase activity"/>
    <property type="evidence" value="ECO:0007669"/>
    <property type="project" value="UniProtKB-EC"/>
</dbReference>
<accession>A0A151Z5V2</accession>
<evidence type="ECO:0000259" key="21">
    <source>
        <dbReference type="PROSITE" id="PS51186"/>
    </source>
</evidence>
<feature type="region of interest" description="Disordered" evidence="19">
    <location>
        <begin position="473"/>
        <end position="516"/>
    </location>
</feature>
<dbReference type="PROSITE" id="PS51186">
    <property type="entry name" value="GNAT"/>
    <property type="match status" value="1"/>
</dbReference>
<keyword evidence="6" id="KW-0521">NADP</keyword>
<feature type="region of interest" description="Disordered" evidence="19">
    <location>
        <begin position="814"/>
        <end position="876"/>
    </location>
</feature>
<keyword evidence="5 20" id="KW-0812">Transmembrane</keyword>
<keyword evidence="14" id="KW-0753">Steroid metabolism</keyword>
<keyword evidence="4" id="KW-0444">Lipid biosynthesis</keyword>
<keyword evidence="8 20" id="KW-1133">Transmembrane helix</keyword>
<comment type="pathway">
    <text evidence="17">Steroid biosynthesis.</text>
</comment>
<evidence type="ECO:0000256" key="5">
    <source>
        <dbReference type="ARBA" id="ARBA00022692"/>
    </source>
</evidence>
<keyword evidence="12 20" id="KW-0472">Membrane</keyword>
<feature type="compositionally biased region" description="Low complexity" evidence="19">
    <location>
        <begin position="474"/>
        <end position="489"/>
    </location>
</feature>
<organism evidence="22 23">
    <name type="scientific">Tieghemostelium lacteum</name>
    <name type="common">Slime mold</name>
    <name type="synonym">Dictyostelium lacteum</name>
    <dbReference type="NCBI Taxonomy" id="361077"/>
    <lineage>
        <taxon>Eukaryota</taxon>
        <taxon>Amoebozoa</taxon>
        <taxon>Evosea</taxon>
        <taxon>Eumycetozoa</taxon>
        <taxon>Dictyostelia</taxon>
        <taxon>Dictyosteliales</taxon>
        <taxon>Raperosteliaceae</taxon>
        <taxon>Tieghemostelium</taxon>
    </lineage>
</organism>
<dbReference type="GO" id="GO:0016747">
    <property type="term" value="F:acyltransferase activity, transferring groups other than amino-acyl groups"/>
    <property type="evidence" value="ECO:0007669"/>
    <property type="project" value="InterPro"/>
</dbReference>
<keyword evidence="23" id="KW-1185">Reference proteome</keyword>
<evidence type="ECO:0000256" key="20">
    <source>
        <dbReference type="SAM" id="Phobius"/>
    </source>
</evidence>
<feature type="transmembrane region" description="Helical" evidence="20">
    <location>
        <begin position="252"/>
        <end position="274"/>
    </location>
</feature>
<keyword evidence="11" id="KW-0443">Lipid metabolism</keyword>
<dbReference type="Pfam" id="PF13508">
    <property type="entry name" value="Acetyltransf_7"/>
    <property type="match status" value="1"/>
</dbReference>
<dbReference type="FunCoup" id="A0A151Z5V2">
    <property type="interactions" value="738"/>
</dbReference>
<dbReference type="PANTHER" id="PTHR21257:SF31">
    <property type="entry name" value="DELTA(24(24(1)))-STEROL REDUCTASE ERG4"/>
    <property type="match status" value="1"/>
</dbReference>
<dbReference type="GO" id="GO:0000246">
    <property type="term" value="F:Delta24(24-1) sterol reductase activity"/>
    <property type="evidence" value="ECO:0007669"/>
    <property type="project" value="TreeGrafter"/>
</dbReference>
<evidence type="ECO:0000256" key="1">
    <source>
        <dbReference type="ARBA" id="ARBA00004141"/>
    </source>
</evidence>
<comment type="subcellular location">
    <subcellularLocation>
        <location evidence="1">Membrane</location>
        <topology evidence="1">Multi-pass membrane protein</topology>
    </subcellularLocation>
</comment>
<name>A0A151Z5V2_TIELA</name>
<dbReference type="Proteomes" id="UP000076078">
    <property type="component" value="Unassembled WGS sequence"/>
</dbReference>
<dbReference type="PANTHER" id="PTHR21257">
    <property type="entry name" value="DELTA(14)-STEROL REDUCTASE"/>
    <property type="match status" value="1"/>
</dbReference>
<evidence type="ECO:0000256" key="6">
    <source>
        <dbReference type="ARBA" id="ARBA00022857"/>
    </source>
</evidence>
<feature type="compositionally biased region" description="Low complexity" evidence="19">
    <location>
        <begin position="828"/>
        <end position="859"/>
    </location>
</feature>
<dbReference type="EMBL" id="LODT01000041">
    <property type="protein sequence ID" value="KYQ89336.1"/>
    <property type="molecule type" value="Genomic_DNA"/>
</dbReference>
<evidence type="ECO:0000256" key="7">
    <source>
        <dbReference type="ARBA" id="ARBA00022955"/>
    </source>
</evidence>
<feature type="transmembrane region" description="Helical" evidence="20">
    <location>
        <begin position="142"/>
        <end position="164"/>
    </location>
</feature>
<comment type="similarity">
    <text evidence="2">Belongs to the ERG4/ERG24 family.</text>
</comment>
<evidence type="ECO:0000256" key="17">
    <source>
        <dbReference type="ARBA" id="ARBA00060577"/>
    </source>
</evidence>
<feature type="transmembrane region" description="Helical" evidence="20">
    <location>
        <begin position="294"/>
        <end position="318"/>
    </location>
</feature>
<keyword evidence="10" id="KW-0756">Sterol biosynthesis</keyword>
<dbReference type="SUPFAM" id="SSF55729">
    <property type="entry name" value="Acyl-CoA N-acyltransferases (Nat)"/>
    <property type="match status" value="1"/>
</dbReference>
<dbReference type="InParanoid" id="A0A151Z5V2"/>
<evidence type="ECO:0000256" key="8">
    <source>
        <dbReference type="ARBA" id="ARBA00022989"/>
    </source>
</evidence>
<dbReference type="STRING" id="361077.A0A151Z5V2"/>
<keyword evidence="9" id="KW-0560">Oxidoreductase</keyword>
<evidence type="ECO:0000256" key="16">
    <source>
        <dbReference type="ARBA" id="ARBA00031227"/>
    </source>
</evidence>
<dbReference type="FunFam" id="1.20.120.1630:FF:000011">
    <property type="entry name" value="Delta(14)-sterol reductase"/>
    <property type="match status" value="1"/>
</dbReference>
<keyword evidence="13" id="KW-1207">Sterol metabolism</keyword>
<evidence type="ECO:0000256" key="19">
    <source>
        <dbReference type="SAM" id="MobiDB-lite"/>
    </source>
</evidence>
<dbReference type="InterPro" id="IPR000182">
    <property type="entry name" value="GNAT_dom"/>
</dbReference>
<evidence type="ECO:0000256" key="12">
    <source>
        <dbReference type="ARBA" id="ARBA00023136"/>
    </source>
</evidence>
<gene>
    <name evidence="22" type="ORF">DLAC_09998</name>
</gene>
<feature type="transmembrane region" description="Helical" evidence="20">
    <location>
        <begin position="176"/>
        <end position="195"/>
    </location>
</feature>
<feature type="transmembrane region" description="Helical" evidence="20">
    <location>
        <begin position="330"/>
        <end position="351"/>
    </location>
</feature>